<dbReference type="Proteomes" id="UP000570678">
    <property type="component" value="Unassembled WGS sequence"/>
</dbReference>
<organism evidence="1 2">
    <name type="scientific">Nocardia flavorosea</name>
    <dbReference type="NCBI Taxonomy" id="53429"/>
    <lineage>
        <taxon>Bacteria</taxon>
        <taxon>Bacillati</taxon>
        <taxon>Actinomycetota</taxon>
        <taxon>Actinomycetes</taxon>
        <taxon>Mycobacteriales</taxon>
        <taxon>Nocardiaceae</taxon>
        <taxon>Nocardia</taxon>
    </lineage>
</organism>
<evidence type="ECO:0000313" key="1">
    <source>
        <dbReference type="EMBL" id="NKY57125.1"/>
    </source>
</evidence>
<sequence length="106" mass="11242">MTAVSTDLPGVTTVSNRAVRRIAAQAAREVPGVAGTVQADADISGDRTALQIRLPVRYPEPVGRVTDICRDHLLRRTQELTGLDVSRVDIVVTELAATAAPAGRVQ</sequence>
<proteinExistence type="predicted"/>
<dbReference type="AlphaFoldDB" id="A0A846YEL2"/>
<accession>A0A846YEL2</accession>
<dbReference type="EMBL" id="JAAXOT010000006">
    <property type="protein sequence ID" value="NKY57125.1"/>
    <property type="molecule type" value="Genomic_DNA"/>
</dbReference>
<name>A0A846YEL2_9NOCA</name>
<comment type="caution">
    <text evidence="1">The sequence shown here is derived from an EMBL/GenBank/DDBJ whole genome shotgun (WGS) entry which is preliminary data.</text>
</comment>
<gene>
    <name evidence="1" type="ORF">HGA15_13345</name>
</gene>
<dbReference type="RefSeq" id="WP_062976490.1">
    <property type="nucleotide sequence ID" value="NZ_JAAXOT010000006.1"/>
</dbReference>
<keyword evidence="2" id="KW-1185">Reference proteome</keyword>
<protein>
    <submittedName>
        <fullName evidence="1">Asp23/Gls24 family envelope stress response protein</fullName>
    </submittedName>
</protein>
<evidence type="ECO:0000313" key="2">
    <source>
        <dbReference type="Proteomes" id="UP000570678"/>
    </source>
</evidence>
<reference evidence="1 2" key="1">
    <citation type="submission" date="2020-04" db="EMBL/GenBank/DDBJ databases">
        <title>MicrobeNet Type strains.</title>
        <authorList>
            <person name="Nicholson A.C."/>
        </authorList>
    </citation>
    <scope>NUCLEOTIDE SEQUENCE [LARGE SCALE GENOMIC DNA]</scope>
    <source>
        <strain evidence="1 2">JCM 3332</strain>
    </source>
</reference>